<gene>
    <name evidence="2" type="ORF">RM780_14145</name>
</gene>
<evidence type="ECO:0000259" key="1">
    <source>
        <dbReference type="PROSITE" id="PS50943"/>
    </source>
</evidence>
<dbReference type="Pfam" id="PF13560">
    <property type="entry name" value="HTH_31"/>
    <property type="match status" value="1"/>
</dbReference>
<dbReference type="RefSeq" id="WP_311631049.1">
    <property type="nucleotide sequence ID" value="NZ_JAVREN010000018.1"/>
</dbReference>
<dbReference type="InterPro" id="IPR001387">
    <property type="entry name" value="Cro/C1-type_HTH"/>
</dbReference>
<comment type="caution">
    <text evidence="2">The sequence shown here is derived from an EMBL/GenBank/DDBJ whole genome shotgun (WGS) entry which is preliminary data.</text>
</comment>
<keyword evidence="3" id="KW-1185">Reference proteome</keyword>
<evidence type="ECO:0000313" key="2">
    <source>
        <dbReference type="EMBL" id="MDT0308097.1"/>
    </source>
</evidence>
<reference evidence="3" key="1">
    <citation type="submission" date="2023-07" db="EMBL/GenBank/DDBJ databases">
        <title>30 novel species of actinomycetes from the DSMZ collection.</title>
        <authorList>
            <person name="Nouioui I."/>
        </authorList>
    </citation>
    <scope>NUCLEOTIDE SEQUENCE [LARGE SCALE GENOMIC DNA]</scope>
    <source>
        <strain evidence="3">DSM 44917</strain>
    </source>
</reference>
<dbReference type="SUPFAM" id="SSF47413">
    <property type="entry name" value="lambda repressor-like DNA-binding domains"/>
    <property type="match status" value="1"/>
</dbReference>
<name>A0ABU2L9C0_9ACTN</name>
<dbReference type="Gene3D" id="3.30.450.180">
    <property type="match status" value="1"/>
</dbReference>
<organism evidence="2 3">
    <name type="scientific">Streptomyces boetiae</name>
    <dbReference type="NCBI Taxonomy" id="3075541"/>
    <lineage>
        <taxon>Bacteria</taxon>
        <taxon>Bacillati</taxon>
        <taxon>Actinomycetota</taxon>
        <taxon>Actinomycetes</taxon>
        <taxon>Kitasatosporales</taxon>
        <taxon>Streptomycetaceae</taxon>
        <taxon>Streptomyces</taxon>
    </lineage>
</organism>
<dbReference type="Pfam" id="PF17765">
    <property type="entry name" value="MLTR_LBD"/>
    <property type="match status" value="1"/>
</dbReference>
<dbReference type="SMART" id="SM00530">
    <property type="entry name" value="HTH_XRE"/>
    <property type="match status" value="1"/>
</dbReference>
<sequence length="289" mass="32088">MGIDQRDELRAFLRSRRARLSPADVGLPARGGRRRVPGLRREELALLAGVSVAYYTRLEQGHGANVSAGVLEAIATALRLNPAERDHLTHLVRPAEAVPPRHRAAAAPPRVRPELRQLLDQLTHVPAFVSDSGLDVLAWNRPAALLLGDFAVLPPEDRNLARMVFLDPAQRELYVDWEAKAADLVAVLRRESARRPDDPRLCALLAHLKEHSAAFRDLWARHDVRDRAYGTKRFHHPTAGPLTLRYETLTLPQDPAQQLVTFHADPGTPSESALHDLLSAEAVPVPARR</sequence>
<dbReference type="PANTHER" id="PTHR35010:SF2">
    <property type="entry name" value="BLL4672 PROTEIN"/>
    <property type="match status" value="1"/>
</dbReference>
<dbReference type="PROSITE" id="PS50943">
    <property type="entry name" value="HTH_CROC1"/>
    <property type="match status" value="1"/>
</dbReference>
<accession>A0ABU2L9C0</accession>
<feature type="domain" description="HTH cro/C1-type" evidence="1">
    <location>
        <begin position="38"/>
        <end position="85"/>
    </location>
</feature>
<dbReference type="EMBL" id="JAVREN010000018">
    <property type="protein sequence ID" value="MDT0308097.1"/>
    <property type="molecule type" value="Genomic_DNA"/>
</dbReference>
<proteinExistence type="predicted"/>
<dbReference type="InterPro" id="IPR041413">
    <property type="entry name" value="MLTR_LBD"/>
</dbReference>
<dbReference type="CDD" id="cd00093">
    <property type="entry name" value="HTH_XRE"/>
    <property type="match status" value="1"/>
</dbReference>
<dbReference type="Gene3D" id="1.10.260.40">
    <property type="entry name" value="lambda repressor-like DNA-binding domains"/>
    <property type="match status" value="1"/>
</dbReference>
<evidence type="ECO:0000313" key="3">
    <source>
        <dbReference type="Proteomes" id="UP001183388"/>
    </source>
</evidence>
<dbReference type="Proteomes" id="UP001183388">
    <property type="component" value="Unassembled WGS sequence"/>
</dbReference>
<dbReference type="InterPro" id="IPR010982">
    <property type="entry name" value="Lambda_DNA-bd_dom_sf"/>
</dbReference>
<dbReference type="PANTHER" id="PTHR35010">
    <property type="entry name" value="BLL4672 PROTEIN-RELATED"/>
    <property type="match status" value="1"/>
</dbReference>
<protein>
    <submittedName>
        <fullName evidence="2">Helix-turn-helix transcriptional regulator</fullName>
    </submittedName>
</protein>